<reference evidence="3 4" key="1">
    <citation type="submission" date="2016-10" db="EMBL/GenBank/DDBJ databases">
        <authorList>
            <person name="de Groot N.N."/>
        </authorList>
    </citation>
    <scope>NUCLEOTIDE SEQUENCE [LARGE SCALE GENOMIC DNA]</scope>
    <source>
        <strain evidence="3 4">CGMCC 1.5058</strain>
    </source>
</reference>
<evidence type="ECO:0000313" key="3">
    <source>
        <dbReference type="EMBL" id="SDJ22214.1"/>
    </source>
</evidence>
<evidence type="ECO:0000256" key="1">
    <source>
        <dbReference type="ARBA" id="ARBA00007673"/>
    </source>
</evidence>
<dbReference type="PANTHER" id="PTHR43709">
    <property type="entry name" value="ACONITATE ISOMERASE-RELATED"/>
    <property type="match status" value="1"/>
</dbReference>
<comment type="similarity">
    <text evidence="1">Belongs to the PrpF family.</text>
</comment>
<dbReference type="SUPFAM" id="SSF54506">
    <property type="entry name" value="Diaminopimelate epimerase-like"/>
    <property type="match status" value="2"/>
</dbReference>
<dbReference type="Proteomes" id="UP000183255">
    <property type="component" value="Unassembled WGS sequence"/>
</dbReference>
<dbReference type="RefSeq" id="WP_031577432.1">
    <property type="nucleotide sequence ID" value="NZ_FNDZ01000010.1"/>
</dbReference>
<evidence type="ECO:0008006" key="5">
    <source>
        <dbReference type="Google" id="ProtNLM"/>
    </source>
</evidence>
<accession>A0A1G8RYY7</accession>
<sequence length="376" mass="40578">MRKFPSVYMRGGTSKGLMFKKEDLPEDRSQWDKIFLQCMGNPDPKQIDGLGGTVSSNNKIVIVSKSENPDIDVEYLVGQVIVGKEQVDFKSNCGNMTAAVAPFAIEEGLVKTTDPVTYVKMLNLNTNKVIEISVPVKNGQFVNDGDATIAGVDGTCSKLMVNFLDPAGAKTGVLLPTGNTTDLFDLGQGKVLEVSLCDVSNPMVMVRAEDVGFTGTESPEEVNSNQEAMALLEMIRGTAAVKMGFAKDLEDAKTNSPAVPKVGFFSKPATFIDLSGKSIQEQDMDILVRIISVFKCHKACPLTSASSISVLLKLKNTLLSKELGISKEKEVRIGHPSGIMTAEPHISENGDDIHVTGVAILRTARRIMDGTVYIKE</sequence>
<organism evidence="3 4">
    <name type="scientific">Proteiniclasticum ruminis</name>
    <dbReference type="NCBI Taxonomy" id="398199"/>
    <lineage>
        <taxon>Bacteria</taxon>
        <taxon>Bacillati</taxon>
        <taxon>Bacillota</taxon>
        <taxon>Clostridia</taxon>
        <taxon>Eubacteriales</taxon>
        <taxon>Clostridiaceae</taxon>
        <taxon>Proteiniclasticum</taxon>
    </lineage>
</organism>
<evidence type="ECO:0000313" key="4">
    <source>
        <dbReference type="Proteomes" id="UP000183255"/>
    </source>
</evidence>
<name>A0A1G8RYY7_9CLOT</name>
<dbReference type="PANTHER" id="PTHR43709:SF2">
    <property type="entry name" value="DUF453 DOMAIN PROTEIN (AFU_ORTHOLOGUE AFUA_6G00360)"/>
    <property type="match status" value="1"/>
</dbReference>
<keyword evidence="2" id="KW-0413">Isomerase</keyword>
<dbReference type="GO" id="GO:0016853">
    <property type="term" value="F:isomerase activity"/>
    <property type="evidence" value="ECO:0007669"/>
    <property type="project" value="UniProtKB-KW"/>
</dbReference>
<dbReference type="InterPro" id="IPR007400">
    <property type="entry name" value="PrpF-like"/>
</dbReference>
<gene>
    <name evidence="3" type="ORF">SAMN05421804_11017</name>
</gene>
<dbReference type="Gene3D" id="3.10.310.10">
    <property type="entry name" value="Diaminopimelate Epimerase, Chain A, domain 1"/>
    <property type="match status" value="2"/>
</dbReference>
<dbReference type="Pfam" id="PF04303">
    <property type="entry name" value="PrpF"/>
    <property type="match status" value="1"/>
</dbReference>
<protein>
    <recommendedName>
        <fullName evidence="5">PrpF protein</fullName>
    </recommendedName>
</protein>
<dbReference type="AlphaFoldDB" id="A0A1G8RYY7"/>
<evidence type="ECO:0000256" key="2">
    <source>
        <dbReference type="ARBA" id="ARBA00023235"/>
    </source>
</evidence>
<dbReference type="EMBL" id="FNDZ01000010">
    <property type="protein sequence ID" value="SDJ22214.1"/>
    <property type="molecule type" value="Genomic_DNA"/>
</dbReference>
<proteinExistence type="inferred from homology"/>